<dbReference type="EMBL" id="KQ241713">
    <property type="protein sequence ID" value="KNC85233.1"/>
    <property type="molecule type" value="Genomic_DNA"/>
</dbReference>
<dbReference type="Gene3D" id="2.40.110.10">
    <property type="entry name" value="Butyryl-CoA Dehydrogenase, subunit A, domain 2"/>
    <property type="match status" value="1"/>
</dbReference>
<accession>A0A0L0GAF8</accession>
<reference evidence="1 2" key="1">
    <citation type="submission" date="2011-02" db="EMBL/GenBank/DDBJ databases">
        <title>The Genome Sequence of Sphaeroforma arctica JP610.</title>
        <authorList>
            <consortium name="The Broad Institute Genome Sequencing Platform"/>
            <person name="Russ C."/>
            <person name="Cuomo C."/>
            <person name="Young S.K."/>
            <person name="Zeng Q."/>
            <person name="Gargeya S."/>
            <person name="Alvarado L."/>
            <person name="Berlin A."/>
            <person name="Chapman S.B."/>
            <person name="Chen Z."/>
            <person name="Freedman E."/>
            <person name="Gellesch M."/>
            <person name="Goldberg J."/>
            <person name="Griggs A."/>
            <person name="Gujja S."/>
            <person name="Heilman E."/>
            <person name="Heiman D."/>
            <person name="Howarth C."/>
            <person name="Mehta T."/>
            <person name="Neiman D."/>
            <person name="Pearson M."/>
            <person name="Roberts A."/>
            <person name="Saif S."/>
            <person name="Shea T."/>
            <person name="Shenoy N."/>
            <person name="Sisk P."/>
            <person name="Stolte C."/>
            <person name="Sykes S."/>
            <person name="White J."/>
            <person name="Yandava C."/>
            <person name="Burger G."/>
            <person name="Gray M.W."/>
            <person name="Holland P.W.H."/>
            <person name="King N."/>
            <person name="Lang F.B.F."/>
            <person name="Roger A.J."/>
            <person name="Ruiz-Trillo I."/>
            <person name="Haas B."/>
            <person name="Nusbaum C."/>
            <person name="Birren B."/>
        </authorList>
    </citation>
    <scope>NUCLEOTIDE SEQUENCE [LARGE SCALE GENOMIC DNA]</scope>
    <source>
        <strain evidence="1 2">JP610</strain>
    </source>
</reference>
<name>A0A0L0GAF8_9EUKA</name>
<dbReference type="GO" id="GO:0016627">
    <property type="term" value="F:oxidoreductase activity, acting on the CH-CH group of donors"/>
    <property type="evidence" value="ECO:0007669"/>
    <property type="project" value="InterPro"/>
</dbReference>
<dbReference type="GeneID" id="25903072"/>
<dbReference type="RefSeq" id="XP_014159135.1">
    <property type="nucleotide sequence ID" value="XM_014303660.1"/>
</dbReference>
<protein>
    <submittedName>
        <fullName evidence="1">Uncharacterized protein</fullName>
    </submittedName>
</protein>
<proteinExistence type="predicted"/>
<sequence>MSATKSLAWIFRNRKSIQKGGAVSFAQWKKAYDTCIQLEASSFSQFDKAVLGGALSKYPAFAFAAGYQSAIRTLVPDITKLDNSNELSMAAFCITEKQGNRPRNIDTCIKDGHITGSKSFVSCGMEAKYVLVAAKNGSEINDRATPKLKMVLLSADGEGVRLQRKPEMSFIPEISHAELHMTATEIKPVHGVEAILPGDGYDCYMKPFRTIEDTYVTAALLGYHMSLSLDLNLPSGHTESLMNQILALSALSELPPADDETHLALAGTLRLVDSLLDPTHIAAIGPSTIGSDEFARWNRDAKLLTVANSIREARTKRAWQNINRRDDPTV</sequence>
<gene>
    <name evidence="1" type="ORF">SARC_02568</name>
</gene>
<dbReference type="InterPro" id="IPR009100">
    <property type="entry name" value="AcylCoA_DH/oxidase_NM_dom_sf"/>
</dbReference>
<organism evidence="1 2">
    <name type="scientific">Sphaeroforma arctica JP610</name>
    <dbReference type="NCBI Taxonomy" id="667725"/>
    <lineage>
        <taxon>Eukaryota</taxon>
        <taxon>Ichthyosporea</taxon>
        <taxon>Ichthyophonida</taxon>
        <taxon>Sphaeroforma</taxon>
    </lineage>
</organism>
<dbReference type="Proteomes" id="UP000054560">
    <property type="component" value="Unassembled WGS sequence"/>
</dbReference>
<dbReference type="InterPro" id="IPR046373">
    <property type="entry name" value="Acyl-CoA_Oxase/DH_mid-dom_sf"/>
</dbReference>
<evidence type="ECO:0000313" key="1">
    <source>
        <dbReference type="EMBL" id="KNC85233.1"/>
    </source>
</evidence>
<evidence type="ECO:0000313" key="2">
    <source>
        <dbReference type="Proteomes" id="UP000054560"/>
    </source>
</evidence>
<dbReference type="SUPFAM" id="SSF56645">
    <property type="entry name" value="Acyl-CoA dehydrogenase NM domain-like"/>
    <property type="match status" value="1"/>
</dbReference>
<keyword evidence="2" id="KW-1185">Reference proteome</keyword>
<dbReference type="AlphaFoldDB" id="A0A0L0GAF8"/>